<dbReference type="GO" id="GO:0006302">
    <property type="term" value="P:double-strand break repair"/>
    <property type="evidence" value="ECO:0007669"/>
    <property type="project" value="InterPro"/>
</dbReference>
<evidence type="ECO:0000256" key="1">
    <source>
        <dbReference type="SAM" id="Coils"/>
    </source>
</evidence>
<dbReference type="InterPro" id="IPR027417">
    <property type="entry name" value="P-loop_NTPase"/>
</dbReference>
<name>A0A9D2BGE2_9BACT</name>
<feature type="coiled-coil region" evidence="1">
    <location>
        <begin position="463"/>
        <end position="511"/>
    </location>
</feature>
<reference evidence="3" key="1">
    <citation type="journal article" date="2021" name="PeerJ">
        <title>Extensive microbial diversity within the chicken gut microbiome revealed by metagenomics and culture.</title>
        <authorList>
            <person name="Gilroy R."/>
            <person name="Ravi A."/>
            <person name="Getino M."/>
            <person name="Pursley I."/>
            <person name="Horton D.L."/>
            <person name="Alikhan N.F."/>
            <person name="Baker D."/>
            <person name="Gharbi K."/>
            <person name="Hall N."/>
            <person name="Watson M."/>
            <person name="Adriaenssens E.M."/>
            <person name="Foster-Nyarko E."/>
            <person name="Jarju S."/>
            <person name="Secka A."/>
            <person name="Antonio M."/>
            <person name="Oren A."/>
            <person name="Chaudhuri R.R."/>
            <person name="La Ragione R."/>
            <person name="Hildebrand F."/>
            <person name="Pallen M.J."/>
        </authorList>
    </citation>
    <scope>NUCLEOTIDE SEQUENCE</scope>
    <source>
        <strain evidence="3">ChiGjej6B6-14162</strain>
    </source>
</reference>
<proteinExistence type="predicted"/>
<accession>A0A9D2BGE2</accession>
<feature type="coiled-coil region" evidence="1">
    <location>
        <begin position="210"/>
        <end position="305"/>
    </location>
</feature>
<dbReference type="AlphaFoldDB" id="A0A9D2BGE2"/>
<feature type="coiled-coil region" evidence="1">
    <location>
        <begin position="754"/>
        <end position="795"/>
    </location>
</feature>
<dbReference type="GO" id="GO:0016887">
    <property type="term" value="F:ATP hydrolysis activity"/>
    <property type="evidence" value="ECO:0007669"/>
    <property type="project" value="InterPro"/>
</dbReference>
<dbReference type="Gene3D" id="3.40.50.300">
    <property type="entry name" value="P-loop containing nucleotide triphosphate hydrolases"/>
    <property type="match status" value="2"/>
</dbReference>
<feature type="coiled-coil region" evidence="1">
    <location>
        <begin position="551"/>
        <end position="585"/>
    </location>
</feature>
<dbReference type="SUPFAM" id="SSF52540">
    <property type="entry name" value="P-loop containing nucleoside triphosphate hydrolases"/>
    <property type="match status" value="2"/>
</dbReference>
<comment type="caution">
    <text evidence="3">The sequence shown here is derived from an EMBL/GenBank/DDBJ whole genome shotgun (WGS) entry which is preliminary data.</text>
</comment>
<dbReference type="Pfam" id="PF13476">
    <property type="entry name" value="AAA_23"/>
    <property type="match status" value="1"/>
</dbReference>
<gene>
    <name evidence="3" type="ORF">H9977_04565</name>
</gene>
<dbReference type="PANTHER" id="PTHR32114:SF2">
    <property type="entry name" value="ABC TRANSPORTER ABCH.3"/>
    <property type="match status" value="1"/>
</dbReference>
<reference evidence="3" key="2">
    <citation type="submission" date="2021-04" db="EMBL/GenBank/DDBJ databases">
        <authorList>
            <person name="Gilroy R."/>
        </authorList>
    </citation>
    <scope>NUCLEOTIDE SEQUENCE</scope>
    <source>
        <strain evidence="3">ChiGjej6B6-14162</strain>
    </source>
</reference>
<dbReference type="PANTHER" id="PTHR32114">
    <property type="entry name" value="ABC TRANSPORTER ABCH.3"/>
    <property type="match status" value="1"/>
</dbReference>
<sequence length="1261" mass="145562">MKLIKVIIYNLASLEGLHEIDFESEPLRSADLFSIVGETGSGKSTILDAICLALYGTAPRFEGALNFKYYHGEAVNKNQSLSPNDPRNILRRGTKSCSAEVWFQARDGEYYKAVWSCSFARTNYKDEERRFYRLKREGTLLKEDKELPIREKGSRGNTGLDRVIGLDYNQFTRTVMLAQNSFANFIKAKDEDKAILLEKLTGTRIYSVIAEKINAFYKEAKTAKDELKNEVDALGGNRLTKEELEKRVWEAHQLETAYSSVEARLKALETHEKWCRQKAALVVALEKERQELMEAKAQAESVRELRSQLREYDLATAVQNDFLDYRRLVHHKDDLSERLVSYRESHARLTQEMVAKKELLDVVSGLLSQAKQRQQEMIPHLTLARQRKVELEALRKQGEEAGKQAREALEALNRVEKQFQENKLGLETTAKGLSEEQRRLEALAKHQKLIDSMAIVLNRLERLKKTVEECDKLEATIQKNSQLLAVEEKKRLDAQGQLEKLRAREQELAQQETLLGDHLAQYDLDKLRNDSSEATKRRQAGERCESLQNVMEKNQKSLAAETVILRELEEQLTAWEKREAQLIQERESIQAVLPGLEEAYQLAAGEGAEAMRATLRAGECCPVCGSREHPFAAQDGAERYLSPIKTEIVRKRNRQEEIRRELEDKKVGIRTLYSKGVVRKGELAGSLDALQKERERSLAEWESFRQAYVEIPAWESSATTMVADLLAKFNEKARREEIEANERFRVYQVKQTQLTQIRQDKIKLETSLRREEENCRAIETRLTALNTTLAEQKNQQEKYDMGIRQEKEALTDFFLSIPDWEQRFYSDYPVWVEQLKLLYDRYEQATDRRRELLERQGQLNLLREDLQERIVTAQELSEKRNRSLEQARAAIGAGELAYQSVLDGKDPDLVENELNKAVQTHEKRKEEVNQAFNRLVEACGRQDESIKLTTRELENTRTQETEKIGRISAWLEEQNRMEDTPGQWNMERLTYLFAPEREWRTARERIRRLDELVQQAMGRVENCQKNLEEHEQSETRTDEPLETLLQAMKEEQAHKEELDMRRKEVAGLLFAHQQAERQVAERQLELKRREQVFANWDKLNGILGNAEGKRFRETAQCFTLRFLIHQANAQLRLLNQRYSLEQVKDSLGIRVIDHDRADEVRNLSSLSGGETFLVSLGLALGLSSLSSRNIQISNLFVDEGFGTLDSENLNIVIDALSGLRTMQGKKVGVISHTPEMRERIHTQIQVIKAGASGRSELKIVG</sequence>
<organism evidence="3 4">
    <name type="scientific">Candidatus Parabacteroides intestinipullorum</name>
    <dbReference type="NCBI Taxonomy" id="2838723"/>
    <lineage>
        <taxon>Bacteria</taxon>
        <taxon>Pseudomonadati</taxon>
        <taxon>Bacteroidota</taxon>
        <taxon>Bacteroidia</taxon>
        <taxon>Bacteroidales</taxon>
        <taxon>Tannerellaceae</taxon>
        <taxon>Parabacteroides</taxon>
    </lineage>
</organism>
<evidence type="ECO:0000259" key="2">
    <source>
        <dbReference type="Pfam" id="PF13476"/>
    </source>
</evidence>
<feature type="coiled-coil region" evidence="1">
    <location>
        <begin position="391"/>
        <end position="418"/>
    </location>
</feature>
<protein>
    <submittedName>
        <fullName evidence="3">AAA family ATPase</fullName>
    </submittedName>
</protein>
<evidence type="ECO:0000313" key="4">
    <source>
        <dbReference type="Proteomes" id="UP000886740"/>
    </source>
</evidence>
<keyword evidence="1" id="KW-0175">Coiled coil</keyword>
<feature type="coiled-coil region" evidence="1">
    <location>
        <begin position="1006"/>
        <end position="1092"/>
    </location>
</feature>
<feature type="domain" description="Rad50/SbcC-type AAA" evidence="2">
    <location>
        <begin position="5"/>
        <end position="257"/>
    </location>
</feature>
<dbReference type="InterPro" id="IPR038729">
    <property type="entry name" value="Rad50/SbcC_AAA"/>
</dbReference>
<evidence type="ECO:0000313" key="3">
    <source>
        <dbReference type="EMBL" id="HIX74294.1"/>
    </source>
</evidence>
<dbReference type="Proteomes" id="UP000886740">
    <property type="component" value="Unassembled WGS sequence"/>
</dbReference>
<feature type="coiled-coil region" evidence="1">
    <location>
        <begin position="835"/>
        <end position="869"/>
    </location>
</feature>
<dbReference type="EMBL" id="DXEL01000035">
    <property type="protein sequence ID" value="HIX74294.1"/>
    <property type="molecule type" value="Genomic_DNA"/>
</dbReference>
<feature type="coiled-coil region" evidence="1">
    <location>
        <begin position="911"/>
        <end position="938"/>
    </location>
</feature>
<dbReference type="Pfam" id="PF13558">
    <property type="entry name" value="SbcC_Walker_B"/>
    <property type="match status" value="1"/>
</dbReference>